<keyword evidence="3" id="KW-1185">Reference proteome</keyword>
<evidence type="ECO:0000313" key="3">
    <source>
        <dbReference type="Proteomes" id="UP001287286"/>
    </source>
</evidence>
<gene>
    <name evidence="2" type="ORF">Purlil1_9760</name>
</gene>
<feature type="compositionally biased region" description="Basic and acidic residues" evidence="1">
    <location>
        <begin position="29"/>
        <end position="41"/>
    </location>
</feature>
<name>A0ABR0BQI5_PURLI</name>
<proteinExistence type="predicted"/>
<sequence length="323" mass="35495">MGGAPFGIAGFPSLRKRTLDQTRNARRNNFREDGTVERIDQPGRGLRPTVRVETCEALVRRPWKEEAPAAAQVPGKRARRRGREMGGCASSPWTTWLRQLELHGSCQATSVWGVLQRWLPDGMWLYARSQWPSRQSAVVMAQIVTIRRPYRPLSLSGHRLLHVSGSSLAFADPPETSATAVVILHQALRTVVASPAIRSSLGTPPSGMTLGWQWGVARNKIEAARPPGSHAETRAGAHRRSTGMMDPHPRGGVPPDSQADVLRALSSLSRPELGIAASQSSLHPSSYMSSRYLYLPRMHVPCRRCATLTINAELRVVDYIAAP</sequence>
<protein>
    <submittedName>
        <fullName evidence="2">Uncharacterized protein</fullName>
    </submittedName>
</protein>
<evidence type="ECO:0000313" key="2">
    <source>
        <dbReference type="EMBL" id="KAK4085803.1"/>
    </source>
</evidence>
<reference evidence="2 3" key="1">
    <citation type="journal article" date="2024" name="Microbiol. Resour. Announc.">
        <title>Genome annotations for the ascomycete fungi Trichoderma harzianum, Trichoderma aggressivum, and Purpureocillium lilacinum.</title>
        <authorList>
            <person name="Beijen E.P.W."/>
            <person name="Ohm R.A."/>
        </authorList>
    </citation>
    <scope>NUCLEOTIDE SEQUENCE [LARGE SCALE GENOMIC DNA]</scope>
    <source>
        <strain evidence="2 3">CBS 150709</strain>
    </source>
</reference>
<comment type="caution">
    <text evidence="2">The sequence shown here is derived from an EMBL/GenBank/DDBJ whole genome shotgun (WGS) entry which is preliminary data.</text>
</comment>
<evidence type="ECO:0000256" key="1">
    <source>
        <dbReference type="SAM" id="MobiDB-lite"/>
    </source>
</evidence>
<accession>A0ABR0BQI5</accession>
<feature type="region of interest" description="Disordered" evidence="1">
    <location>
        <begin position="1"/>
        <end position="43"/>
    </location>
</feature>
<dbReference type="Proteomes" id="UP001287286">
    <property type="component" value="Unassembled WGS sequence"/>
</dbReference>
<dbReference type="EMBL" id="JAWRVI010000046">
    <property type="protein sequence ID" value="KAK4085803.1"/>
    <property type="molecule type" value="Genomic_DNA"/>
</dbReference>
<organism evidence="2 3">
    <name type="scientific">Purpureocillium lilacinum</name>
    <name type="common">Paecilomyces lilacinus</name>
    <dbReference type="NCBI Taxonomy" id="33203"/>
    <lineage>
        <taxon>Eukaryota</taxon>
        <taxon>Fungi</taxon>
        <taxon>Dikarya</taxon>
        <taxon>Ascomycota</taxon>
        <taxon>Pezizomycotina</taxon>
        <taxon>Sordariomycetes</taxon>
        <taxon>Hypocreomycetidae</taxon>
        <taxon>Hypocreales</taxon>
        <taxon>Ophiocordycipitaceae</taxon>
        <taxon>Purpureocillium</taxon>
    </lineage>
</organism>